<dbReference type="PANTHER" id="PTHR24409">
    <property type="entry name" value="ZINC FINGER PROTEIN 142"/>
    <property type="match status" value="1"/>
</dbReference>
<evidence type="ECO:0000256" key="1">
    <source>
        <dbReference type="ARBA" id="ARBA00022723"/>
    </source>
</evidence>
<keyword evidence="9" id="KW-1185">Reference proteome</keyword>
<evidence type="ECO:0000256" key="3">
    <source>
        <dbReference type="ARBA" id="ARBA00022771"/>
    </source>
</evidence>
<keyword evidence="4" id="KW-0862">Zinc</keyword>
<name>A0AAW1CQD3_9HEMI</name>
<reference evidence="8 9" key="1">
    <citation type="submission" date="2022-12" db="EMBL/GenBank/DDBJ databases">
        <title>Chromosome-level genome assembly of true bugs.</title>
        <authorList>
            <person name="Ma L."/>
            <person name="Li H."/>
        </authorList>
    </citation>
    <scope>NUCLEOTIDE SEQUENCE [LARGE SCALE GENOMIC DNA]</scope>
    <source>
        <strain evidence="8">Lab_2022b</strain>
    </source>
</reference>
<evidence type="ECO:0000313" key="8">
    <source>
        <dbReference type="EMBL" id="KAK9498444.1"/>
    </source>
</evidence>
<gene>
    <name evidence="8" type="ORF">O3M35_003081</name>
</gene>
<keyword evidence="1" id="KW-0479">Metal-binding</keyword>
<dbReference type="SMART" id="SM00355">
    <property type="entry name" value="ZnF_C2H2"/>
    <property type="match status" value="8"/>
</dbReference>
<dbReference type="PANTHER" id="PTHR24409:SF295">
    <property type="entry name" value="AZ2-RELATED"/>
    <property type="match status" value="1"/>
</dbReference>
<feature type="domain" description="C2H2-type" evidence="7">
    <location>
        <begin position="1139"/>
        <end position="1167"/>
    </location>
</feature>
<keyword evidence="3 5" id="KW-0863">Zinc-finger</keyword>
<feature type="compositionally biased region" description="Low complexity" evidence="6">
    <location>
        <begin position="256"/>
        <end position="267"/>
    </location>
</feature>
<feature type="region of interest" description="Disordered" evidence="6">
    <location>
        <begin position="214"/>
        <end position="274"/>
    </location>
</feature>
<feature type="domain" description="C2H2-type" evidence="7">
    <location>
        <begin position="750"/>
        <end position="778"/>
    </location>
</feature>
<dbReference type="GO" id="GO:0000981">
    <property type="term" value="F:DNA-binding transcription factor activity, RNA polymerase II-specific"/>
    <property type="evidence" value="ECO:0007669"/>
    <property type="project" value="TreeGrafter"/>
</dbReference>
<evidence type="ECO:0000256" key="6">
    <source>
        <dbReference type="SAM" id="MobiDB-lite"/>
    </source>
</evidence>
<evidence type="ECO:0000256" key="5">
    <source>
        <dbReference type="PROSITE-ProRule" id="PRU00042"/>
    </source>
</evidence>
<protein>
    <recommendedName>
        <fullName evidence="7">C2H2-type domain-containing protein</fullName>
    </recommendedName>
</protein>
<evidence type="ECO:0000313" key="9">
    <source>
        <dbReference type="Proteomes" id="UP001461498"/>
    </source>
</evidence>
<evidence type="ECO:0000259" key="7">
    <source>
        <dbReference type="PROSITE" id="PS50157"/>
    </source>
</evidence>
<evidence type="ECO:0000256" key="2">
    <source>
        <dbReference type="ARBA" id="ARBA00022737"/>
    </source>
</evidence>
<organism evidence="8 9">
    <name type="scientific">Rhynocoris fuscipes</name>
    <dbReference type="NCBI Taxonomy" id="488301"/>
    <lineage>
        <taxon>Eukaryota</taxon>
        <taxon>Metazoa</taxon>
        <taxon>Ecdysozoa</taxon>
        <taxon>Arthropoda</taxon>
        <taxon>Hexapoda</taxon>
        <taxon>Insecta</taxon>
        <taxon>Pterygota</taxon>
        <taxon>Neoptera</taxon>
        <taxon>Paraneoptera</taxon>
        <taxon>Hemiptera</taxon>
        <taxon>Heteroptera</taxon>
        <taxon>Panheteroptera</taxon>
        <taxon>Cimicomorpha</taxon>
        <taxon>Reduviidae</taxon>
        <taxon>Harpactorinae</taxon>
        <taxon>Harpactorini</taxon>
        <taxon>Rhynocoris</taxon>
    </lineage>
</organism>
<dbReference type="GO" id="GO:0008270">
    <property type="term" value="F:zinc ion binding"/>
    <property type="evidence" value="ECO:0007669"/>
    <property type="project" value="UniProtKB-KW"/>
</dbReference>
<keyword evidence="2" id="KW-0677">Repeat</keyword>
<evidence type="ECO:0000256" key="4">
    <source>
        <dbReference type="ARBA" id="ARBA00022833"/>
    </source>
</evidence>
<dbReference type="Gene3D" id="3.30.160.60">
    <property type="entry name" value="Classic Zinc Finger"/>
    <property type="match status" value="1"/>
</dbReference>
<dbReference type="GO" id="GO:0000977">
    <property type="term" value="F:RNA polymerase II transcription regulatory region sequence-specific DNA binding"/>
    <property type="evidence" value="ECO:0007669"/>
    <property type="project" value="TreeGrafter"/>
</dbReference>
<dbReference type="Proteomes" id="UP001461498">
    <property type="component" value="Unassembled WGS sequence"/>
</dbReference>
<dbReference type="GO" id="GO:0005634">
    <property type="term" value="C:nucleus"/>
    <property type="evidence" value="ECO:0007669"/>
    <property type="project" value="TreeGrafter"/>
</dbReference>
<sequence length="1309" mass="148775">MVKKTVTLLEETIFQHVTIHKLIIYLYNKIKMSQDPLLAVIRTNISELKNKARDDPSVMIASSKTVLKTLLNFTRLNCISKETVCFIRRLMHDVYARMKRLWEIYKAHGSYELPKGKRLRISNKVVDKENLESKNRQLKITIKRNSFEKKVSEINNIDEPIITDANNSIIKDSNNIAEEIADKVNNSITNECTEIESMMTMGVCDNNQTIESNQNTANVTTKTTPGKSPKKRKIKRWSLGNFSKARKKKKNDSANKTSPKTSSPESKVNVKSKSTVINVDDTPVPTTVVPEAEPITAPVPEFLTPPQPTLPVVETVKPVEPIIADDEKPTVNDIIIPTKQIAYEELLFDKSNSIVKDGGWGERLRIQREYYLNEMCKVVQKLSINERSLPKYDFINKLTNKLGVTLTTYGYSLKELMAMDHANLVKSPGSPEAALPSHTDWTKMESSTSAIVSIFKATRCKKRFVYECLAEGCTLKTTQLQHLHNHASIHHIPFEWNWSCSLCGSIEVNFLRSADLLDMAMYHLSAFHSSSALNRNPVELEFTSLELQLRSKINLDSPVPTEKNVNYYSKLYKCSKCNFSTVLLSEAYSHFYHELNEVKELNCIYCLKSYITVESLCDHLEIYHGSSIFLCSECHYRSISFYNTLNHFYDDHDELDENKEIIIYINNPPIVAKDLSPRYYPFDQLSKYVCAHPDNDNYYTLVGSKFVKHIVNCQLRSGSGKRFECSLCEHKVNASYKLRQHYETHQVTKYICTYCGQGIAKLPAIKEHLYKVHMNWHPRFIIREAFDECPEEICTQYTSIMRYETFLEDLIEVSLEMDDFQKESARIKLKMVSGESPKYDNLLDQLNDIYSKTKPETIPLVPGSFEISNTEENPEHRIKTQISESLESSHEDGFLVISSDSEDVNSNQHYPESHYLDSIQYIEEDPLKQMDISAPSTSSAGFILPSFVKTPGVKSLNDLVADQTNSIVSSLSTVSIVIPLASQISDSPASPVSPSISPQITDQPRQPEIRVIAAAKMDNFRKSLPGVDDLVNVPKDDFHNESGPSRLSLDESDIKSLRTKTVPRILCHYVDKPKKRMIQICNAKKNFDNIGYVIVRCPFCEFAEGCSIKQSKLTLSQHLSRNHVDVLNFYPEAQAKRIFECVKCSYTFEAFAALHKHFETDHSADKCGSFKIYLRGKQYVRKNIKICFLCSALIVSLEELYKHTDSCPFAHTTGTPLNSSIVYAADKEDKIYYTYEKSDIKVNKSIVELLQPHLPSTSTAANIDVTPIKRAVAKKSTGPRPLPVESIDVSTKKRAVAKKSTGPYVVKLN</sequence>
<dbReference type="PROSITE" id="PS00028">
    <property type="entry name" value="ZINC_FINGER_C2H2_1"/>
    <property type="match status" value="4"/>
</dbReference>
<dbReference type="EMBL" id="JAPXFL010000012">
    <property type="protein sequence ID" value="KAK9498444.1"/>
    <property type="molecule type" value="Genomic_DNA"/>
</dbReference>
<dbReference type="InterPro" id="IPR013087">
    <property type="entry name" value="Znf_C2H2_type"/>
</dbReference>
<feature type="domain" description="C2H2-type" evidence="7">
    <location>
        <begin position="723"/>
        <end position="750"/>
    </location>
</feature>
<proteinExistence type="predicted"/>
<accession>A0AAW1CQD3</accession>
<comment type="caution">
    <text evidence="8">The sequence shown here is derived from an EMBL/GenBank/DDBJ whole genome shotgun (WGS) entry which is preliminary data.</text>
</comment>
<dbReference type="PROSITE" id="PS50157">
    <property type="entry name" value="ZINC_FINGER_C2H2_2"/>
    <property type="match status" value="3"/>
</dbReference>